<protein>
    <recommendedName>
        <fullName evidence="8">Rhodopsin domain-containing protein</fullName>
    </recommendedName>
</protein>
<feature type="compositionally biased region" description="Basic and acidic residues" evidence="6">
    <location>
        <begin position="358"/>
        <end position="367"/>
    </location>
</feature>
<evidence type="ECO:0000256" key="1">
    <source>
        <dbReference type="ARBA" id="ARBA00004141"/>
    </source>
</evidence>
<feature type="domain" description="Rhodopsin" evidence="8">
    <location>
        <begin position="28"/>
        <end position="250"/>
    </location>
</feature>
<dbReference type="EMBL" id="CACVBS010000060">
    <property type="protein sequence ID" value="CAA7267527.1"/>
    <property type="molecule type" value="Genomic_DNA"/>
</dbReference>
<feature type="transmembrane region" description="Helical" evidence="7">
    <location>
        <begin position="200"/>
        <end position="221"/>
    </location>
</feature>
<dbReference type="OrthoDB" id="3229610at2759"/>
<dbReference type="InterPro" id="IPR052337">
    <property type="entry name" value="SAT4-like"/>
</dbReference>
<comment type="caution">
    <text evidence="9">The sequence shown here is derived from an EMBL/GenBank/DDBJ whole genome shotgun (WGS) entry which is preliminary data.</text>
</comment>
<feature type="transmembrane region" description="Helical" evidence="7">
    <location>
        <begin position="43"/>
        <end position="61"/>
    </location>
</feature>
<dbReference type="GO" id="GO:0016020">
    <property type="term" value="C:membrane"/>
    <property type="evidence" value="ECO:0007669"/>
    <property type="project" value="UniProtKB-SubCell"/>
</dbReference>
<evidence type="ECO:0000256" key="6">
    <source>
        <dbReference type="SAM" id="MobiDB-lite"/>
    </source>
</evidence>
<evidence type="ECO:0000313" key="9">
    <source>
        <dbReference type="EMBL" id="CAA7267527.1"/>
    </source>
</evidence>
<evidence type="ECO:0000256" key="7">
    <source>
        <dbReference type="SAM" id="Phobius"/>
    </source>
</evidence>
<keyword evidence="3 7" id="KW-1133">Transmembrane helix</keyword>
<feature type="transmembrane region" description="Helical" evidence="7">
    <location>
        <begin position="116"/>
        <end position="136"/>
    </location>
</feature>
<dbReference type="InterPro" id="IPR049326">
    <property type="entry name" value="Rhodopsin_dom_fungi"/>
</dbReference>
<organism evidence="9 10">
    <name type="scientific">Cyclocybe aegerita</name>
    <name type="common">Black poplar mushroom</name>
    <name type="synonym">Agrocybe aegerita</name>
    <dbReference type="NCBI Taxonomy" id="1973307"/>
    <lineage>
        <taxon>Eukaryota</taxon>
        <taxon>Fungi</taxon>
        <taxon>Dikarya</taxon>
        <taxon>Basidiomycota</taxon>
        <taxon>Agaricomycotina</taxon>
        <taxon>Agaricomycetes</taxon>
        <taxon>Agaricomycetidae</taxon>
        <taxon>Agaricales</taxon>
        <taxon>Agaricineae</taxon>
        <taxon>Bolbitiaceae</taxon>
        <taxon>Cyclocybe</taxon>
    </lineage>
</organism>
<comment type="subcellular location">
    <subcellularLocation>
        <location evidence="1">Membrane</location>
        <topology evidence="1">Multi-pass membrane protein</topology>
    </subcellularLocation>
</comment>
<evidence type="ECO:0000256" key="5">
    <source>
        <dbReference type="ARBA" id="ARBA00038359"/>
    </source>
</evidence>
<feature type="transmembrane region" description="Helical" evidence="7">
    <location>
        <begin position="81"/>
        <end position="104"/>
    </location>
</feature>
<keyword evidence="4 7" id="KW-0472">Membrane</keyword>
<feature type="region of interest" description="Disordered" evidence="6">
    <location>
        <begin position="353"/>
        <end position="377"/>
    </location>
</feature>
<evidence type="ECO:0000256" key="3">
    <source>
        <dbReference type="ARBA" id="ARBA00022989"/>
    </source>
</evidence>
<evidence type="ECO:0000259" key="8">
    <source>
        <dbReference type="Pfam" id="PF20684"/>
    </source>
</evidence>
<feature type="region of interest" description="Disordered" evidence="6">
    <location>
        <begin position="274"/>
        <end position="308"/>
    </location>
</feature>
<keyword evidence="10" id="KW-1185">Reference proteome</keyword>
<evidence type="ECO:0000313" key="10">
    <source>
        <dbReference type="Proteomes" id="UP000467700"/>
    </source>
</evidence>
<dbReference type="Pfam" id="PF20684">
    <property type="entry name" value="Fung_rhodopsin"/>
    <property type="match status" value="1"/>
</dbReference>
<keyword evidence="2 7" id="KW-0812">Transmembrane</keyword>
<dbReference type="PANTHER" id="PTHR33048">
    <property type="entry name" value="PTH11-LIKE INTEGRAL MEMBRANE PROTEIN (AFU_ORTHOLOGUE AFUA_5G11245)"/>
    <property type="match status" value="1"/>
</dbReference>
<feature type="transmembrane region" description="Helical" evidence="7">
    <location>
        <begin position="13"/>
        <end position="31"/>
    </location>
</feature>
<dbReference type="PANTHER" id="PTHR33048:SF160">
    <property type="entry name" value="SAT4 FAMILY MEMBRANE PROTEIN"/>
    <property type="match status" value="1"/>
</dbReference>
<gene>
    <name evidence="9" type="ORF">AAE3_LOCUS9740</name>
</gene>
<evidence type="ECO:0000256" key="2">
    <source>
        <dbReference type="ARBA" id="ARBA00022692"/>
    </source>
</evidence>
<accession>A0A8S0WPJ2</accession>
<dbReference type="Proteomes" id="UP000467700">
    <property type="component" value="Unassembled WGS sequence"/>
</dbReference>
<reference evidence="9 10" key="1">
    <citation type="submission" date="2020-01" db="EMBL/GenBank/DDBJ databases">
        <authorList>
            <person name="Gupta K D."/>
        </authorList>
    </citation>
    <scope>NUCLEOTIDE SEQUENCE [LARGE SCALE GENOMIC DNA]</scope>
</reference>
<name>A0A8S0WPJ2_CYCAE</name>
<comment type="similarity">
    <text evidence="5">Belongs to the SAT4 family.</text>
</comment>
<proteinExistence type="inferred from homology"/>
<sequence>MAVHRQSVLAWKIAMTFIHTIAVSSTCIRLYDRFWEQRLWWDDYLAILPTVLDVLYFASLWTGPFSGHVLFKYDPNPFRGYLFPVFLHFSILWTTRIVLALSLSRLFPPNSRPRRIMFGLVALFLVLYAIILAFTFTTCTPVNRPWYKASSSDCSQLPSGPVPVFVALGIAGDLASDLLLVVLPLIMIWRIKLRSHQRRLILVVVSASVLTIAVAVVYAVFSFSKVNKTETLLFCAMLVNLVSVTNLIVCNFLVVSLFFYRRLRRWRGAATDSECESASTTSEKTSDNGRPPNTRRLQPTFEIPTSPRPVYSTQIYSTVNLTEITQSSRSSSYYSSDSSKHLGQLSSTASAATGNLDLDGKYTDKDLPPWTFSSGHS</sequence>
<evidence type="ECO:0000256" key="4">
    <source>
        <dbReference type="ARBA" id="ARBA00023136"/>
    </source>
</evidence>
<feature type="transmembrane region" description="Helical" evidence="7">
    <location>
        <begin position="241"/>
        <end position="260"/>
    </location>
</feature>
<dbReference type="AlphaFoldDB" id="A0A8S0WPJ2"/>
<feature type="transmembrane region" description="Helical" evidence="7">
    <location>
        <begin position="165"/>
        <end position="188"/>
    </location>
</feature>